<accession>A0A0A9HJB5</accession>
<protein>
    <submittedName>
        <fullName evidence="2">Uncharacterized protein</fullName>
    </submittedName>
</protein>
<organism evidence="2">
    <name type="scientific">Arundo donax</name>
    <name type="common">Giant reed</name>
    <name type="synonym">Donax arundinaceus</name>
    <dbReference type="NCBI Taxonomy" id="35708"/>
    <lineage>
        <taxon>Eukaryota</taxon>
        <taxon>Viridiplantae</taxon>
        <taxon>Streptophyta</taxon>
        <taxon>Embryophyta</taxon>
        <taxon>Tracheophyta</taxon>
        <taxon>Spermatophyta</taxon>
        <taxon>Magnoliopsida</taxon>
        <taxon>Liliopsida</taxon>
        <taxon>Poales</taxon>
        <taxon>Poaceae</taxon>
        <taxon>PACMAD clade</taxon>
        <taxon>Arundinoideae</taxon>
        <taxon>Arundineae</taxon>
        <taxon>Arundo</taxon>
    </lineage>
</organism>
<reference evidence="2" key="1">
    <citation type="submission" date="2014-09" db="EMBL/GenBank/DDBJ databases">
        <authorList>
            <person name="Magalhaes I.L.F."/>
            <person name="Oliveira U."/>
            <person name="Santos F.R."/>
            <person name="Vidigal T.H.D.A."/>
            <person name="Brescovit A.D."/>
            <person name="Santos A.J."/>
        </authorList>
    </citation>
    <scope>NUCLEOTIDE SEQUENCE</scope>
    <source>
        <tissue evidence="2">Shoot tissue taken approximately 20 cm above the soil surface</tissue>
    </source>
</reference>
<keyword evidence="1" id="KW-0812">Transmembrane</keyword>
<dbReference type="EMBL" id="GBRH01164918">
    <property type="protein sequence ID" value="JAE32978.1"/>
    <property type="molecule type" value="Transcribed_RNA"/>
</dbReference>
<keyword evidence="1" id="KW-0472">Membrane</keyword>
<evidence type="ECO:0000256" key="1">
    <source>
        <dbReference type="SAM" id="Phobius"/>
    </source>
</evidence>
<sequence length="65" mass="7817">MKAKRVVSKFSTHFFGRLHIILRSCNCIILFYFSWCNQICNVGHFLLLLLKKNERKSCHYWVVIL</sequence>
<reference evidence="2" key="2">
    <citation type="journal article" date="2015" name="Data Brief">
        <title>Shoot transcriptome of the giant reed, Arundo donax.</title>
        <authorList>
            <person name="Barrero R.A."/>
            <person name="Guerrero F.D."/>
            <person name="Moolhuijzen P."/>
            <person name="Goolsby J.A."/>
            <person name="Tidwell J."/>
            <person name="Bellgard S.E."/>
            <person name="Bellgard M.I."/>
        </authorList>
    </citation>
    <scope>NUCLEOTIDE SEQUENCE</scope>
    <source>
        <tissue evidence="2">Shoot tissue taken approximately 20 cm above the soil surface</tissue>
    </source>
</reference>
<name>A0A0A9HJB5_ARUDO</name>
<proteinExistence type="predicted"/>
<keyword evidence="1" id="KW-1133">Transmembrane helix</keyword>
<dbReference type="AlphaFoldDB" id="A0A0A9HJB5"/>
<feature type="transmembrane region" description="Helical" evidence="1">
    <location>
        <begin position="20"/>
        <end position="50"/>
    </location>
</feature>
<evidence type="ECO:0000313" key="2">
    <source>
        <dbReference type="EMBL" id="JAE32978.1"/>
    </source>
</evidence>